<evidence type="ECO:0000313" key="2">
    <source>
        <dbReference type="Proteomes" id="UP000801492"/>
    </source>
</evidence>
<name>A0A8K0D4S8_IGNLU</name>
<keyword evidence="2" id="KW-1185">Reference proteome</keyword>
<evidence type="ECO:0000313" key="1">
    <source>
        <dbReference type="EMBL" id="KAF2897206.1"/>
    </source>
</evidence>
<proteinExistence type="predicted"/>
<accession>A0A8K0D4S8</accession>
<sequence length="163" mass="18137">MTFGDDVICECPLTKFLKTKVQASPGALKLYNFQVQCSLHMLGKFDRCWKKIEEIATKIAKKKPKKMFQVALVYSTQMFYPYNCKTITDNDKICYTGHLQTINEDSQCEIQQIIHNEPWFGWICVDVAVYIVRMELALCCLGALGVDGVAGAAGVARVAAGAA</sequence>
<protein>
    <submittedName>
        <fullName evidence="1">Uncharacterized protein</fullName>
    </submittedName>
</protein>
<organism evidence="1 2">
    <name type="scientific">Ignelater luminosus</name>
    <name type="common">Cucubano</name>
    <name type="synonym">Pyrophorus luminosus</name>
    <dbReference type="NCBI Taxonomy" id="2038154"/>
    <lineage>
        <taxon>Eukaryota</taxon>
        <taxon>Metazoa</taxon>
        <taxon>Ecdysozoa</taxon>
        <taxon>Arthropoda</taxon>
        <taxon>Hexapoda</taxon>
        <taxon>Insecta</taxon>
        <taxon>Pterygota</taxon>
        <taxon>Neoptera</taxon>
        <taxon>Endopterygota</taxon>
        <taxon>Coleoptera</taxon>
        <taxon>Polyphaga</taxon>
        <taxon>Elateriformia</taxon>
        <taxon>Elateroidea</taxon>
        <taxon>Elateridae</taxon>
        <taxon>Agrypninae</taxon>
        <taxon>Pyrophorini</taxon>
        <taxon>Ignelater</taxon>
    </lineage>
</organism>
<dbReference type="AlphaFoldDB" id="A0A8K0D4S8"/>
<gene>
    <name evidence="1" type="ORF">ILUMI_08970</name>
</gene>
<dbReference type="OrthoDB" id="6628329at2759"/>
<dbReference type="EMBL" id="VTPC01004407">
    <property type="protein sequence ID" value="KAF2897206.1"/>
    <property type="molecule type" value="Genomic_DNA"/>
</dbReference>
<dbReference type="Proteomes" id="UP000801492">
    <property type="component" value="Unassembled WGS sequence"/>
</dbReference>
<reference evidence="1" key="1">
    <citation type="submission" date="2019-08" db="EMBL/GenBank/DDBJ databases">
        <title>The genome of the North American firefly Photinus pyralis.</title>
        <authorList>
            <consortium name="Photinus pyralis genome working group"/>
            <person name="Fallon T.R."/>
            <person name="Sander Lower S.E."/>
            <person name="Weng J.-K."/>
        </authorList>
    </citation>
    <scope>NUCLEOTIDE SEQUENCE</scope>
    <source>
        <strain evidence="1">TRF0915ILg1</strain>
        <tissue evidence="1">Whole body</tissue>
    </source>
</reference>
<comment type="caution">
    <text evidence="1">The sequence shown here is derived from an EMBL/GenBank/DDBJ whole genome shotgun (WGS) entry which is preliminary data.</text>
</comment>